<proteinExistence type="predicted"/>
<protein>
    <submittedName>
        <fullName evidence="3">SAM-dependent methyltransferase</fullName>
    </submittedName>
</protein>
<dbReference type="Proteomes" id="UP000553963">
    <property type="component" value="Unassembled WGS sequence"/>
</dbReference>
<dbReference type="Pfam" id="PF08241">
    <property type="entry name" value="Methyltransf_11"/>
    <property type="match status" value="1"/>
</dbReference>
<evidence type="ECO:0000256" key="1">
    <source>
        <dbReference type="SAM" id="MobiDB-lite"/>
    </source>
</evidence>
<accession>A0A840AS26</accession>
<name>A0A840AS26_9HYPH</name>
<dbReference type="CDD" id="cd02440">
    <property type="entry name" value="AdoMet_MTases"/>
    <property type="match status" value="1"/>
</dbReference>
<dbReference type="InterPro" id="IPR029063">
    <property type="entry name" value="SAM-dependent_MTases_sf"/>
</dbReference>
<evidence type="ECO:0000259" key="2">
    <source>
        <dbReference type="Pfam" id="PF08241"/>
    </source>
</evidence>
<dbReference type="EMBL" id="JACIDS010000003">
    <property type="protein sequence ID" value="MBB3931631.1"/>
    <property type="molecule type" value="Genomic_DNA"/>
</dbReference>
<reference evidence="3 4" key="1">
    <citation type="submission" date="2020-08" db="EMBL/GenBank/DDBJ databases">
        <title>Genomic Encyclopedia of Type Strains, Phase IV (KMG-IV): sequencing the most valuable type-strain genomes for metagenomic binning, comparative biology and taxonomic classification.</title>
        <authorList>
            <person name="Goeker M."/>
        </authorList>
    </citation>
    <scope>NUCLEOTIDE SEQUENCE [LARGE SCALE GENOMIC DNA]</scope>
    <source>
        <strain evidence="3 4">DSM 25966</strain>
    </source>
</reference>
<dbReference type="InterPro" id="IPR013216">
    <property type="entry name" value="Methyltransf_11"/>
</dbReference>
<evidence type="ECO:0000313" key="3">
    <source>
        <dbReference type="EMBL" id="MBB3931631.1"/>
    </source>
</evidence>
<keyword evidence="3" id="KW-0808">Transferase</keyword>
<keyword evidence="4" id="KW-1185">Reference proteome</keyword>
<comment type="caution">
    <text evidence="3">The sequence shown here is derived from an EMBL/GenBank/DDBJ whole genome shotgun (WGS) entry which is preliminary data.</text>
</comment>
<feature type="region of interest" description="Disordered" evidence="1">
    <location>
        <begin position="246"/>
        <end position="277"/>
    </location>
</feature>
<organism evidence="3 4">
    <name type="scientific">Kaistia hirudinis</name>
    <dbReference type="NCBI Taxonomy" id="1293440"/>
    <lineage>
        <taxon>Bacteria</taxon>
        <taxon>Pseudomonadati</taxon>
        <taxon>Pseudomonadota</taxon>
        <taxon>Alphaproteobacteria</taxon>
        <taxon>Hyphomicrobiales</taxon>
        <taxon>Kaistiaceae</taxon>
        <taxon>Kaistia</taxon>
    </lineage>
</organism>
<sequence>MEEGRTISPDVVDLRSFYAERLGTIAQRLIAARVGSLWPTRTGDRVLGIGYATPFLSALAGGAERVLAFMPAAQGVMNWSDEGGNLAALVHEDVLPLTDASIDRILAVHCLETTANARDLLRELWRVLVPGGRLIIVVPNRRGIWARVERTPFGYGRPFSRSQISSLLRDTQYSEIAWSGALFAPPLKNRLLLRSGRNWDRVGRALWPAFPGVLIVEATKLVYQGLPARRTSSRLVLKPALIPAGSGAGQLQKRPQGGAPAAPLSVRIGPAEPDPLG</sequence>
<feature type="domain" description="Methyltransferase type 11" evidence="2">
    <location>
        <begin position="64"/>
        <end position="136"/>
    </location>
</feature>
<dbReference type="AlphaFoldDB" id="A0A840AS26"/>
<dbReference type="SUPFAM" id="SSF53335">
    <property type="entry name" value="S-adenosyl-L-methionine-dependent methyltransferases"/>
    <property type="match status" value="1"/>
</dbReference>
<keyword evidence="3" id="KW-0489">Methyltransferase</keyword>
<dbReference type="Gene3D" id="3.40.50.150">
    <property type="entry name" value="Vaccinia Virus protein VP39"/>
    <property type="match status" value="1"/>
</dbReference>
<dbReference type="RefSeq" id="WP_210299924.1">
    <property type="nucleotide sequence ID" value="NZ_JACIDS010000003.1"/>
</dbReference>
<evidence type="ECO:0000313" key="4">
    <source>
        <dbReference type="Proteomes" id="UP000553963"/>
    </source>
</evidence>
<dbReference type="GO" id="GO:0032259">
    <property type="term" value="P:methylation"/>
    <property type="evidence" value="ECO:0007669"/>
    <property type="project" value="UniProtKB-KW"/>
</dbReference>
<dbReference type="GO" id="GO:0008757">
    <property type="term" value="F:S-adenosylmethionine-dependent methyltransferase activity"/>
    <property type="evidence" value="ECO:0007669"/>
    <property type="project" value="InterPro"/>
</dbReference>
<gene>
    <name evidence="3" type="ORF">GGR25_002681</name>
</gene>